<gene>
    <name evidence="2" type="primary">LOC107108326</name>
</gene>
<reference evidence="2" key="1">
    <citation type="submission" date="2025-08" db="UniProtKB">
        <authorList>
            <consortium name="RefSeq"/>
        </authorList>
    </citation>
    <scope>IDENTIFICATION</scope>
</reference>
<dbReference type="RefSeq" id="XP_015264234.1">
    <property type="nucleotide sequence ID" value="XM_015408748.1"/>
</dbReference>
<keyword evidence="1" id="KW-1185">Reference proteome</keyword>
<name>A0ABM1JRZ7_GEKJA</name>
<dbReference type="Proteomes" id="UP000694871">
    <property type="component" value="Unplaced"/>
</dbReference>
<evidence type="ECO:0000313" key="1">
    <source>
        <dbReference type="Proteomes" id="UP000694871"/>
    </source>
</evidence>
<evidence type="ECO:0000313" key="2">
    <source>
        <dbReference type="RefSeq" id="XP_015264234.1"/>
    </source>
</evidence>
<sequence>MLAESVLIGIAYQDEVCKSHKCQGLKGAGESDWQNQLMDANSNVRIRSEKHMAKKHQETCGMAIEKEIPPGSSAQKSPAEGYGEHPLLASQSAPLCIPRKEPPCEKELDLYRSWSNQSLYQQYPDLYIGGDHIADHMCDSGCIMDQTDDEPPVGPVLFSEDIPPGQSPLTEPSHKGKAVKLWAGDEVGERSITLHRQPLSNSVINNYMEKKFQELYKQFLDEKLTRCDSITHDLLSHIGEANYQLPCEQHGEATNARKTLVRSLGLLGLQDPSHGNSCEFSTPNLQISGLP</sequence>
<dbReference type="PANTHER" id="PTHR14889">
    <property type="entry name" value="RCG36411"/>
    <property type="match status" value="1"/>
</dbReference>
<dbReference type="InterPro" id="IPR027869">
    <property type="entry name" value="TASL"/>
</dbReference>
<dbReference type="Pfam" id="PF15133">
    <property type="entry name" value="TASL"/>
    <property type="match status" value="1"/>
</dbReference>
<organism evidence="1 2">
    <name type="scientific">Gekko japonicus</name>
    <name type="common">Schlegel's Japanese gecko</name>
    <dbReference type="NCBI Taxonomy" id="146911"/>
    <lineage>
        <taxon>Eukaryota</taxon>
        <taxon>Metazoa</taxon>
        <taxon>Chordata</taxon>
        <taxon>Craniata</taxon>
        <taxon>Vertebrata</taxon>
        <taxon>Euteleostomi</taxon>
        <taxon>Lepidosauria</taxon>
        <taxon>Squamata</taxon>
        <taxon>Bifurcata</taxon>
        <taxon>Gekkota</taxon>
        <taxon>Gekkonidae</taxon>
        <taxon>Gekkoninae</taxon>
        <taxon>Gekko</taxon>
    </lineage>
</organism>
<dbReference type="GeneID" id="107108326"/>
<accession>A0ABM1JRZ7</accession>
<dbReference type="PANTHER" id="PTHR14889:SF2">
    <property type="entry name" value="GENE 6377-RELATED"/>
    <property type="match status" value="1"/>
</dbReference>
<proteinExistence type="predicted"/>
<protein>
    <submittedName>
        <fullName evidence="2">Uncharacterized protein CXorf21 homolog</fullName>
    </submittedName>
</protein>